<comment type="caution">
    <text evidence="1">The sequence shown here is derived from an EMBL/GenBank/DDBJ whole genome shotgun (WGS) entry which is preliminary data.</text>
</comment>
<accession>T1DWL0</accession>
<dbReference type="Proteomes" id="UP000018143">
    <property type="component" value="Unassembled WGS sequence"/>
</dbReference>
<sequence>MILSEFLLAFKNDKTQLQARLVLMWQIKRQLDSIKQNNFKFWLECILIFIMIKVKRLEIVKD</sequence>
<protein>
    <submittedName>
        <fullName evidence="1">Uncharacterized protein</fullName>
    </submittedName>
</protein>
<keyword evidence="2" id="KW-1185">Reference proteome</keyword>
<proteinExistence type="predicted"/>
<organism evidence="1 2">
    <name type="scientific">Helicobacter fennelliae MRY12-0050</name>
    <dbReference type="NCBI Taxonomy" id="1325130"/>
    <lineage>
        <taxon>Bacteria</taxon>
        <taxon>Pseudomonadati</taxon>
        <taxon>Campylobacterota</taxon>
        <taxon>Epsilonproteobacteria</taxon>
        <taxon>Campylobacterales</taxon>
        <taxon>Helicobacteraceae</taxon>
        <taxon>Helicobacter</taxon>
    </lineage>
</organism>
<evidence type="ECO:0000313" key="1">
    <source>
        <dbReference type="EMBL" id="GAD19502.1"/>
    </source>
</evidence>
<dbReference type="STRING" id="1325130.HFN_0742"/>
<name>T1DWL0_9HELI</name>
<dbReference type="AlphaFoldDB" id="T1DWL0"/>
<evidence type="ECO:0000313" key="2">
    <source>
        <dbReference type="Proteomes" id="UP000018143"/>
    </source>
</evidence>
<dbReference type="EMBL" id="BASD01000025">
    <property type="protein sequence ID" value="GAD19502.1"/>
    <property type="molecule type" value="Genomic_DNA"/>
</dbReference>
<gene>
    <name evidence="1" type="ORF">HFN_0742</name>
</gene>
<reference evidence="1 2" key="1">
    <citation type="journal article" date="2013" name="Genome Announc.">
        <title>Draft Genome Sequence of Helicobacter fennelliae Strain MRY12-0050, Isolated from a Bacteremia Patient.</title>
        <authorList>
            <person name="Rimbara E."/>
            <person name="Matsui M."/>
            <person name="Mori S."/>
            <person name="Suzuki S."/>
            <person name="Suzuki M."/>
            <person name="Kim H."/>
            <person name="Sekizuka T."/>
            <person name="Kuroda M."/>
            <person name="Shibayama K."/>
        </authorList>
    </citation>
    <scope>NUCLEOTIDE SEQUENCE [LARGE SCALE GENOMIC DNA]</scope>
    <source>
        <strain evidence="1 2">MRY12-0050</strain>
    </source>
</reference>